<geneLocation type="plasmid" evidence="2 3">
    <name>pSmeSM11c</name>
</geneLocation>
<keyword evidence="2" id="KW-0614">Plasmid</keyword>
<reference evidence="2 3" key="1">
    <citation type="journal article" date="2011" name="J. Biotechnol.">
        <title>The complete genome sequence of the dominant Sinorhizobium meliloti field isolate SM11 extends the S. meliloti pan-genome.</title>
        <authorList>
            <person name="Schneiker-Bekel S."/>
            <person name="Wibberg D."/>
            <person name="Bekel T."/>
            <person name="Blom J."/>
            <person name="Linke B."/>
            <person name="Neuweger H."/>
            <person name="Stiens M."/>
            <person name="Vorholter F.J."/>
            <person name="Weidner S."/>
            <person name="Goesmann A."/>
            <person name="Puhler A."/>
            <person name="Schluter A."/>
        </authorList>
    </citation>
    <scope>NUCLEOTIDE SEQUENCE [LARGE SCALE GENOMIC DNA]</scope>
    <source>
        <strain evidence="2 3">SM11</strain>
        <plasmid evidence="3">pSmeSM11c</plasmid>
    </source>
</reference>
<dbReference type="AlphaFoldDB" id="F7XFQ0"/>
<name>F7XFQ0_SINMM</name>
<dbReference type="KEGG" id="smx:SM11_pC1297"/>
<evidence type="ECO:0000256" key="1">
    <source>
        <dbReference type="SAM" id="MobiDB-lite"/>
    </source>
</evidence>
<organism evidence="2 3">
    <name type="scientific">Sinorhizobium meliloti (strain SM11)</name>
    <dbReference type="NCBI Taxonomy" id="707241"/>
    <lineage>
        <taxon>Bacteria</taxon>
        <taxon>Pseudomonadati</taxon>
        <taxon>Pseudomonadota</taxon>
        <taxon>Alphaproteobacteria</taxon>
        <taxon>Hyphomicrobiales</taxon>
        <taxon>Rhizobiaceae</taxon>
        <taxon>Sinorhizobium/Ensifer group</taxon>
        <taxon>Sinorhizobium</taxon>
    </lineage>
</organism>
<dbReference type="Proteomes" id="UP000009045">
    <property type="component" value="Plasmid pSmeSM11c"/>
</dbReference>
<gene>
    <name evidence="2" type="ordered locus">SM11_pC1297</name>
</gene>
<dbReference type="HOGENOM" id="CLU_3122699_0_0_5"/>
<proteinExistence type="predicted"/>
<dbReference type="EMBL" id="CP001831">
    <property type="protein sequence ID" value="AEH82370.1"/>
    <property type="molecule type" value="Genomic_DNA"/>
</dbReference>
<accession>F7XFQ0</accession>
<protein>
    <submittedName>
        <fullName evidence="2">Uncharacterized protein</fullName>
    </submittedName>
</protein>
<sequence>MHSRRWLLLIVILPMIAFIVQCAANQGLHDPRRRTGSEAIDSSALGPLAS</sequence>
<evidence type="ECO:0000313" key="2">
    <source>
        <dbReference type="EMBL" id="AEH82370.1"/>
    </source>
</evidence>
<feature type="region of interest" description="Disordered" evidence="1">
    <location>
        <begin position="29"/>
        <end position="50"/>
    </location>
</feature>
<evidence type="ECO:0000313" key="3">
    <source>
        <dbReference type="Proteomes" id="UP000009045"/>
    </source>
</evidence>